<dbReference type="InParanoid" id="A0A1I5LVA1"/>
<dbReference type="STRING" id="1993.SAMN04489713_11138"/>
<keyword evidence="2" id="KW-0808">Transferase</keyword>
<gene>
    <name evidence="2" type="ORF">SAMN04489713_11138</name>
</gene>
<dbReference type="OrthoDB" id="3450072at2"/>
<dbReference type="EMBL" id="FOVH01000011">
    <property type="protein sequence ID" value="SFP01152.1"/>
    <property type="molecule type" value="Genomic_DNA"/>
</dbReference>
<dbReference type="AlphaFoldDB" id="A0A1I5LVA1"/>
<dbReference type="RefSeq" id="WP_075022772.1">
    <property type="nucleotide sequence ID" value="NZ_FOVH01000011.1"/>
</dbReference>
<sequence length="381" mass="41717">MVDWQHHARTLAVAVAHPISRWWPVVAEVPRHVFIPRWFERAGDGDWTACDGRADPQEWAQVAYRDRTVVTRVGADHADAAEPGATVHGHPTSSATLPSLLLQMYRHSMLGDDLDILDAGTGSGYGAALLTARFGDRVLSGDVDPYLVEVAAARSREAGVPIRARAFDVTGELPGEFDRIVGTFSVSHVPASWVRALRPGGRVVVTLTDTGIILVLDKQDDGTLRGVTAWDRAGFMTARQDDGAHHADEGRARALTGTGDVHTASFPVVDVAQGWPLWSTYNLENPGVRHDFTDDGDGTRRALMWSDDGSWARAESRDGELTTITQGGPRRLWDALDVIRARWLREGDLPCYGARAKVEPDGTTILWRGRGAWAWKVVRSP</sequence>
<dbReference type="InterPro" id="IPR041698">
    <property type="entry name" value="Methyltransf_25"/>
</dbReference>
<protein>
    <submittedName>
        <fullName evidence="2">Protein-L-isoaspartate(D-aspartate) O-methyltransferase (PCMT)</fullName>
    </submittedName>
</protein>
<dbReference type="GO" id="GO:0032259">
    <property type="term" value="P:methylation"/>
    <property type="evidence" value="ECO:0007669"/>
    <property type="project" value="UniProtKB-KW"/>
</dbReference>
<dbReference type="SUPFAM" id="SSF53335">
    <property type="entry name" value="S-adenosyl-L-methionine-dependent methyltransferases"/>
    <property type="match status" value="1"/>
</dbReference>
<dbReference type="GO" id="GO:0008168">
    <property type="term" value="F:methyltransferase activity"/>
    <property type="evidence" value="ECO:0007669"/>
    <property type="project" value="UniProtKB-KW"/>
</dbReference>
<dbReference type="Gene3D" id="3.40.50.150">
    <property type="entry name" value="Vaccinia Virus protein VP39"/>
    <property type="match status" value="1"/>
</dbReference>
<dbReference type="Proteomes" id="UP000183413">
    <property type="component" value="Unassembled WGS sequence"/>
</dbReference>
<proteinExistence type="predicted"/>
<reference evidence="2 3" key="1">
    <citation type="submission" date="2016-10" db="EMBL/GenBank/DDBJ databases">
        <authorList>
            <person name="de Groot N.N."/>
        </authorList>
    </citation>
    <scope>NUCLEOTIDE SEQUENCE [LARGE SCALE GENOMIC DNA]</scope>
    <source>
        <strain evidence="2 3">DSM 43067</strain>
    </source>
</reference>
<dbReference type="InterPro" id="IPR029063">
    <property type="entry name" value="SAM-dependent_MTases_sf"/>
</dbReference>
<accession>A0A1I5LVA1</accession>
<name>A0A1I5LVA1_9ACTN</name>
<organism evidence="2 3">
    <name type="scientific">Actinomadura madurae</name>
    <dbReference type="NCBI Taxonomy" id="1993"/>
    <lineage>
        <taxon>Bacteria</taxon>
        <taxon>Bacillati</taxon>
        <taxon>Actinomycetota</taxon>
        <taxon>Actinomycetes</taxon>
        <taxon>Streptosporangiales</taxon>
        <taxon>Thermomonosporaceae</taxon>
        <taxon>Actinomadura</taxon>
    </lineage>
</organism>
<feature type="domain" description="Methyltransferase" evidence="1">
    <location>
        <begin position="116"/>
        <end position="201"/>
    </location>
</feature>
<evidence type="ECO:0000259" key="1">
    <source>
        <dbReference type="Pfam" id="PF13649"/>
    </source>
</evidence>
<keyword evidence="2" id="KW-0489">Methyltransferase</keyword>
<dbReference type="Pfam" id="PF13649">
    <property type="entry name" value="Methyltransf_25"/>
    <property type="match status" value="1"/>
</dbReference>
<dbReference type="CDD" id="cd02440">
    <property type="entry name" value="AdoMet_MTases"/>
    <property type="match status" value="1"/>
</dbReference>
<keyword evidence="3" id="KW-1185">Reference proteome</keyword>
<evidence type="ECO:0000313" key="3">
    <source>
        <dbReference type="Proteomes" id="UP000183413"/>
    </source>
</evidence>
<evidence type="ECO:0000313" key="2">
    <source>
        <dbReference type="EMBL" id="SFP01152.1"/>
    </source>
</evidence>